<feature type="compositionally biased region" description="Pro residues" evidence="5">
    <location>
        <begin position="372"/>
        <end position="385"/>
    </location>
</feature>
<keyword evidence="3" id="KW-0418">Kinase</keyword>
<feature type="region of interest" description="Disordered" evidence="5">
    <location>
        <begin position="545"/>
        <end position="675"/>
    </location>
</feature>
<dbReference type="InterPro" id="IPR011009">
    <property type="entry name" value="Kinase-like_dom_sf"/>
</dbReference>
<feature type="compositionally biased region" description="Low complexity" evidence="5">
    <location>
        <begin position="433"/>
        <end position="444"/>
    </location>
</feature>
<dbReference type="AlphaFoldDB" id="A0A085WT18"/>
<accession>A0A085WT18</accession>
<proteinExistence type="predicted"/>
<feature type="compositionally biased region" description="Low complexity" evidence="5">
    <location>
        <begin position="496"/>
        <end position="506"/>
    </location>
</feature>
<keyword evidence="9" id="KW-1185">Reference proteome</keyword>
<dbReference type="Proteomes" id="UP000028725">
    <property type="component" value="Unassembled WGS sequence"/>
</dbReference>
<sequence length="675" mass="72205">MPKQASSNGTTDPDRGRKIGKYEILTRLSVGGMAELFLAFTSGPGGFRKYVALKQILPDVKTEEFVKMFLDEARITAAFSHPNIGQVFDLGLEDDELYLAMEFLPGQNLEQVMMAASYVRPLPIGFAARVARDVCLGLHYAHNFTAPSGRKVAVVHRDMAPRNVMITYDGVVKVIDFGIAKAKGRIARTRVGMVKGTSGYMSPEQVRGQDLDGRSDLFTAGVLLHEMLCGQRLFDTTNEDAMMRQIANAEIAPPRANNPDVPESLDAVVMKALAKDPAKRFATGREMAKALEVAVGPVMFDEESVAELMQALFADKRLKTLSLLDYASHDDERVSKVVAALRDEETLDGAVSADELDDMHLTSPMMSMPVQKPVPPPEPVRPPPSRASSPSGRVNPPKARPFPSAAPKKNTEPPSRKIPVAKPFAEDAPTQIGPVPGLAAAGADDAPDKTTIDAPSSAREPRRPAKMGVFTLGPTESQAAASAPETKPTEDDSETSELSSVSRVSRAWTGLRPPARRGLWIVLGIVILGLAVLFMPESLKSKIGSLFSSSSSAPTKPTGSAEPSSEAYEPPPPSEDAPPEEPTQKAAPSPNPAGEAPRPPRPRPPKAVPQPSEAPAKSESPANPEEQAPKPAEEAVQEVAPEPTEPTEPSQGPAEVDPSIRPLEDSPPSTDGEEQ</sequence>
<evidence type="ECO:0000256" key="4">
    <source>
        <dbReference type="ARBA" id="ARBA00022840"/>
    </source>
</evidence>
<keyword evidence="4" id="KW-0067">ATP-binding</keyword>
<dbReference type="GO" id="GO:0004674">
    <property type="term" value="F:protein serine/threonine kinase activity"/>
    <property type="evidence" value="ECO:0007669"/>
    <property type="project" value="TreeGrafter"/>
</dbReference>
<dbReference type="PATRIC" id="fig|394096.3.peg.2348"/>
<dbReference type="InterPro" id="IPR008266">
    <property type="entry name" value="Tyr_kinase_AS"/>
</dbReference>
<feature type="transmembrane region" description="Helical" evidence="6">
    <location>
        <begin position="518"/>
        <end position="535"/>
    </location>
</feature>
<dbReference type="SUPFAM" id="SSF56112">
    <property type="entry name" value="Protein kinase-like (PK-like)"/>
    <property type="match status" value="1"/>
</dbReference>
<feature type="domain" description="Protein kinase" evidence="7">
    <location>
        <begin position="22"/>
        <end position="299"/>
    </location>
</feature>
<evidence type="ECO:0000313" key="9">
    <source>
        <dbReference type="Proteomes" id="UP000028725"/>
    </source>
</evidence>
<reference evidence="8 9" key="1">
    <citation type="submission" date="2014-04" db="EMBL/GenBank/DDBJ databases">
        <title>Genome assembly of Hyalangium minutum DSM 14724.</title>
        <authorList>
            <person name="Sharma G."/>
            <person name="Subramanian S."/>
        </authorList>
    </citation>
    <scope>NUCLEOTIDE SEQUENCE [LARGE SCALE GENOMIC DNA]</scope>
    <source>
        <strain evidence="8 9">DSM 14724</strain>
    </source>
</reference>
<name>A0A085WT18_9BACT</name>
<dbReference type="PROSITE" id="PS00109">
    <property type="entry name" value="PROTEIN_KINASE_TYR"/>
    <property type="match status" value="1"/>
</dbReference>
<dbReference type="PANTHER" id="PTHR43289:SF6">
    <property type="entry name" value="SERINE_THREONINE-PROTEIN KINASE NEKL-3"/>
    <property type="match status" value="1"/>
</dbReference>
<evidence type="ECO:0000256" key="5">
    <source>
        <dbReference type="SAM" id="MobiDB-lite"/>
    </source>
</evidence>
<dbReference type="CDD" id="cd14014">
    <property type="entry name" value="STKc_PknB_like"/>
    <property type="match status" value="1"/>
</dbReference>
<evidence type="ECO:0000256" key="1">
    <source>
        <dbReference type="ARBA" id="ARBA00022679"/>
    </source>
</evidence>
<dbReference type="PROSITE" id="PS50011">
    <property type="entry name" value="PROTEIN_KINASE_DOM"/>
    <property type="match status" value="1"/>
</dbReference>
<organism evidence="8 9">
    <name type="scientific">Hyalangium minutum</name>
    <dbReference type="NCBI Taxonomy" id="394096"/>
    <lineage>
        <taxon>Bacteria</taxon>
        <taxon>Pseudomonadati</taxon>
        <taxon>Myxococcota</taxon>
        <taxon>Myxococcia</taxon>
        <taxon>Myxococcales</taxon>
        <taxon>Cystobacterineae</taxon>
        <taxon>Archangiaceae</taxon>
        <taxon>Hyalangium</taxon>
    </lineage>
</organism>
<evidence type="ECO:0000313" key="8">
    <source>
        <dbReference type="EMBL" id="KFE70831.1"/>
    </source>
</evidence>
<dbReference type="Pfam" id="PF00069">
    <property type="entry name" value="Pkinase"/>
    <property type="match status" value="1"/>
</dbReference>
<evidence type="ECO:0000256" key="2">
    <source>
        <dbReference type="ARBA" id="ARBA00022741"/>
    </source>
</evidence>
<evidence type="ECO:0000259" key="7">
    <source>
        <dbReference type="PROSITE" id="PS50011"/>
    </source>
</evidence>
<gene>
    <name evidence="8" type="ORF">DB31_5873</name>
</gene>
<dbReference type="Gene3D" id="1.10.510.10">
    <property type="entry name" value="Transferase(Phosphotransferase) domain 1"/>
    <property type="match status" value="1"/>
</dbReference>
<comment type="caution">
    <text evidence="8">The sequence shown here is derived from an EMBL/GenBank/DDBJ whole genome shotgun (WGS) entry which is preliminary data.</text>
</comment>
<keyword evidence="6" id="KW-0472">Membrane</keyword>
<dbReference type="InterPro" id="IPR000719">
    <property type="entry name" value="Prot_kinase_dom"/>
</dbReference>
<feature type="region of interest" description="Disordered" evidence="5">
    <location>
        <begin position="365"/>
        <end position="510"/>
    </location>
</feature>
<dbReference type="STRING" id="394096.DB31_5873"/>
<evidence type="ECO:0000256" key="3">
    <source>
        <dbReference type="ARBA" id="ARBA00022777"/>
    </source>
</evidence>
<dbReference type="OrthoDB" id="9801841at2"/>
<dbReference type="EMBL" id="JMCB01000003">
    <property type="protein sequence ID" value="KFE70831.1"/>
    <property type="molecule type" value="Genomic_DNA"/>
</dbReference>
<feature type="compositionally biased region" description="Low complexity" evidence="5">
    <location>
        <begin position="545"/>
        <end position="568"/>
    </location>
</feature>
<keyword evidence="1" id="KW-0808">Transferase</keyword>
<keyword evidence="2" id="KW-0547">Nucleotide-binding</keyword>
<dbReference type="Gene3D" id="3.30.200.20">
    <property type="entry name" value="Phosphorylase Kinase, domain 1"/>
    <property type="match status" value="1"/>
</dbReference>
<evidence type="ECO:0000256" key="6">
    <source>
        <dbReference type="SAM" id="Phobius"/>
    </source>
</evidence>
<keyword evidence="6" id="KW-1133">Transmembrane helix</keyword>
<keyword evidence="6" id="KW-0812">Transmembrane</keyword>
<dbReference type="PANTHER" id="PTHR43289">
    <property type="entry name" value="MITOGEN-ACTIVATED PROTEIN KINASE KINASE KINASE 20-RELATED"/>
    <property type="match status" value="1"/>
</dbReference>
<dbReference type="GO" id="GO:0005524">
    <property type="term" value="F:ATP binding"/>
    <property type="evidence" value="ECO:0007669"/>
    <property type="project" value="UniProtKB-KW"/>
</dbReference>
<protein>
    <recommendedName>
        <fullName evidence="7">Protein kinase domain-containing protein</fullName>
    </recommendedName>
</protein>